<comment type="cofactor">
    <cofactor evidence="2 10">
        <name>NAD(+)</name>
        <dbReference type="ChEBI" id="CHEBI:57540"/>
    </cofactor>
</comment>
<dbReference type="GO" id="GO:0003978">
    <property type="term" value="F:UDP-glucose 4-epimerase activity"/>
    <property type="evidence" value="ECO:0007669"/>
    <property type="project" value="UniProtKB-UniRule"/>
</dbReference>
<dbReference type="Proteomes" id="UP001139311">
    <property type="component" value="Unassembled WGS sequence"/>
</dbReference>
<comment type="catalytic activity">
    <reaction evidence="1 10">
        <text>UDP-alpha-D-glucose = UDP-alpha-D-galactose</text>
        <dbReference type="Rhea" id="RHEA:22168"/>
        <dbReference type="ChEBI" id="CHEBI:58885"/>
        <dbReference type="ChEBI" id="CHEBI:66914"/>
        <dbReference type="EC" id="5.1.3.2"/>
    </reaction>
</comment>
<gene>
    <name evidence="13" type="primary">galE</name>
    <name evidence="13" type="ORF">LHA35_25650</name>
</gene>
<dbReference type="CDD" id="cd05247">
    <property type="entry name" value="UDP_G4E_1_SDR_e"/>
    <property type="match status" value="1"/>
</dbReference>
<evidence type="ECO:0000256" key="9">
    <source>
        <dbReference type="ARBA" id="ARBA00023277"/>
    </source>
</evidence>
<comment type="caution">
    <text evidence="13">The sequence shown here is derived from an EMBL/GenBank/DDBJ whole genome shotgun (WGS) entry which is preliminary data.</text>
</comment>
<keyword evidence="7 10" id="KW-0520">NAD</keyword>
<dbReference type="InterPro" id="IPR036291">
    <property type="entry name" value="NAD(P)-bd_dom_sf"/>
</dbReference>
<evidence type="ECO:0000256" key="11">
    <source>
        <dbReference type="SAM" id="MobiDB-lite"/>
    </source>
</evidence>
<reference evidence="13" key="1">
    <citation type="submission" date="2021-10" db="EMBL/GenBank/DDBJ databases">
        <title>Roseicella aerolatum sp. nov., isolated from aerosols of e-waste dismantling site.</title>
        <authorList>
            <person name="Qin T."/>
        </authorList>
    </citation>
    <scope>NUCLEOTIDE SEQUENCE</scope>
    <source>
        <strain evidence="13">GB24</strain>
    </source>
</reference>
<dbReference type="GO" id="GO:0033499">
    <property type="term" value="P:galactose catabolic process via UDP-galactose, Leloir pathway"/>
    <property type="evidence" value="ECO:0007669"/>
    <property type="project" value="TreeGrafter"/>
</dbReference>
<feature type="region of interest" description="Disordered" evidence="11">
    <location>
        <begin position="324"/>
        <end position="350"/>
    </location>
</feature>
<dbReference type="SUPFAM" id="SSF51735">
    <property type="entry name" value="NAD(P)-binding Rossmann-fold domains"/>
    <property type="match status" value="1"/>
</dbReference>
<dbReference type="PANTHER" id="PTHR43725">
    <property type="entry name" value="UDP-GLUCOSE 4-EPIMERASE"/>
    <property type="match status" value="1"/>
</dbReference>
<evidence type="ECO:0000313" key="14">
    <source>
        <dbReference type="Proteomes" id="UP001139311"/>
    </source>
</evidence>
<evidence type="ECO:0000256" key="10">
    <source>
        <dbReference type="RuleBase" id="RU366046"/>
    </source>
</evidence>
<evidence type="ECO:0000256" key="6">
    <source>
        <dbReference type="ARBA" id="ARBA00018569"/>
    </source>
</evidence>
<comment type="subunit">
    <text evidence="10">Homodimer.</text>
</comment>
<evidence type="ECO:0000256" key="1">
    <source>
        <dbReference type="ARBA" id="ARBA00000083"/>
    </source>
</evidence>
<name>A0A9X1LAS3_9PROT</name>
<organism evidence="13 14">
    <name type="scientific">Roseicella aerolata</name>
    <dbReference type="NCBI Taxonomy" id="2883479"/>
    <lineage>
        <taxon>Bacteria</taxon>
        <taxon>Pseudomonadati</taxon>
        <taxon>Pseudomonadota</taxon>
        <taxon>Alphaproteobacteria</taxon>
        <taxon>Acetobacterales</taxon>
        <taxon>Roseomonadaceae</taxon>
        <taxon>Roseicella</taxon>
    </lineage>
</organism>
<dbReference type="AlphaFoldDB" id="A0A9X1LAS3"/>
<dbReference type="RefSeq" id="WP_226613811.1">
    <property type="nucleotide sequence ID" value="NZ_JAJAQI010000066.1"/>
</dbReference>
<evidence type="ECO:0000256" key="7">
    <source>
        <dbReference type="ARBA" id="ARBA00023027"/>
    </source>
</evidence>
<evidence type="ECO:0000313" key="13">
    <source>
        <dbReference type="EMBL" id="MCB4825114.1"/>
    </source>
</evidence>
<dbReference type="InterPro" id="IPR005886">
    <property type="entry name" value="UDP_G4E"/>
</dbReference>
<dbReference type="EMBL" id="JAJAQI010000066">
    <property type="protein sequence ID" value="MCB4825114.1"/>
    <property type="molecule type" value="Genomic_DNA"/>
</dbReference>
<dbReference type="EC" id="5.1.3.2" evidence="5 10"/>
<evidence type="ECO:0000256" key="2">
    <source>
        <dbReference type="ARBA" id="ARBA00001911"/>
    </source>
</evidence>
<protein>
    <recommendedName>
        <fullName evidence="6 10">UDP-glucose 4-epimerase</fullName>
        <ecNumber evidence="5 10">5.1.3.2</ecNumber>
    </recommendedName>
</protein>
<evidence type="ECO:0000256" key="4">
    <source>
        <dbReference type="ARBA" id="ARBA00007637"/>
    </source>
</evidence>
<comment type="pathway">
    <text evidence="3 10">Carbohydrate metabolism; galactose metabolism.</text>
</comment>
<dbReference type="NCBIfam" id="TIGR01179">
    <property type="entry name" value="galE"/>
    <property type="match status" value="1"/>
</dbReference>
<dbReference type="Pfam" id="PF01370">
    <property type="entry name" value="Epimerase"/>
    <property type="match status" value="1"/>
</dbReference>
<feature type="domain" description="NAD-dependent epimerase/dehydratase" evidence="12">
    <location>
        <begin position="5"/>
        <end position="253"/>
    </location>
</feature>
<dbReference type="InterPro" id="IPR001509">
    <property type="entry name" value="Epimerase_deHydtase"/>
</dbReference>
<keyword evidence="14" id="KW-1185">Reference proteome</keyword>
<sequence length="350" mass="37504">MSAPVLIAGGAGYIGAHACKALAARGYKPVIFDNFSTGHRAFVRWGPVVEGDIRDAAAVGWAIREHGCEAVLHFAACAYVGESVSDPRKYFDNNVTGTLAVLDGMRAAGCNRLVFSSTCAIYGQPDTVPISEDTRPNPINPYGASKLMVEQILRDYRPAYGLRSIALRYFNACGADVDGEIGELRDPETHLIPRAMMALQGHVRDFAVFGSDFPTPDGTAIRDYIHVSDLADAHAGALDALLGGHPGGAYNLGTGRGASVLEVLRMIERVTGEELPAVTGRRREGDPAALVADPTLARRELGFVPRSSDLETIVGTAWAWHRRAHPRRPGDGRRGTAQEWSGRGACPDSE</sequence>
<comment type="similarity">
    <text evidence="4 10">Belongs to the NAD(P)-dependent epimerase/dehydratase family.</text>
</comment>
<evidence type="ECO:0000259" key="12">
    <source>
        <dbReference type="Pfam" id="PF01370"/>
    </source>
</evidence>
<evidence type="ECO:0000256" key="5">
    <source>
        <dbReference type="ARBA" id="ARBA00013189"/>
    </source>
</evidence>
<dbReference type="Gene3D" id="3.40.50.720">
    <property type="entry name" value="NAD(P)-binding Rossmann-like Domain"/>
    <property type="match status" value="1"/>
</dbReference>
<evidence type="ECO:0000256" key="3">
    <source>
        <dbReference type="ARBA" id="ARBA00004947"/>
    </source>
</evidence>
<dbReference type="PANTHER" id="PTHR43725:SF53">
    <property type="entry name" value="UDP-ARABINOSE 4-EPIMERASE 1"/>
    <property type="match status" value="1"/>
</dbReference>
<keyword evidence="9 10" id="KW-0119">Carbohydrate metabolism</keyword>
<proteinExistence type="inferred from homology"/>
<dbReference type="Gene3D" id="3.90.25.10">
    <property type="entry name" value="UDP-galactose 4-epimerase, domain 1"/>
    <property type="match status" value="1"/>
</dbReference>
<keyword evidence="8 10" id="KW-0413">Isomerase</keyword>
<evidence type="ECO:0000256" key="8">
    <source>
        <dbReference type="ARBA" id="ARBA00023235"/>
    </source>
</evidence>
<accession>A0A9X1LAS3</accession>